<dbReference type="AlphaFoldDB" id="A0A2Z7AAP2"/>
<reference evidence="2 3" key="1">
    <citation type="journal article" date="2015" name="Proc. Natl. Acad. Sci. U.S.A.">
        <title>The resurrection genome of Boea hygrometrica: A blueprint for survival of dehydration.</title>
        <authorList>
            <person name="Xiao L."/>
            <person name="Yang G."/>
            <person name="Zhang L."/>
            <person name="Yang X."/>
            <person name="Zhao S."/>
            <person name="Ji Z."/>
            <person name="Zhou Q."/>
            <person name="Hu M."/>
            <person name="Wang Y."/>
            <person name="Chen M."/>
            <person name="Xu Y."/>
            <person name="Jin H."/>
            <person name="Xiao X."/>
            <person name="Hu G."/>
            <person name="Bao F."/>
            <person name="Hu Y."/>
            <person name="Wan P."/>
            <person name="Li L."/>
            <person name="Deng X."/>
            <person name="Kuang T."/>
            <person name="Xiang C."/>
            <person name="Zhu J.K."/>
            <person name="Oliver M.J."/>
            <person name="He Y."/>
        </authorList>
    </citation>
    <scope>NUCLEOTIDE SEQUENCE [LARGE SCALE GENOMIC DNA]</scope>
    <source>
        <strain evidence="3">cv. XS01</strain>
    </source>
</reference>
<gene>
    <name evidence="2" type="ORF">F511_13035</name>
</gene>
<name>A0A2Z7AAP2_9LAMI</name>
<evidence type="ECO:0000313" key="3">
    <source>
        <dbReference type="Proteomes" id="UP000250235"/>
    </source>
</evidence>
<accession>A0A2Z7AAP2</accession>
<sequence length="321" mass="34874">MAASLIHSALQVNFVSVLSFPDEGMVQMFKALEPTGLRRFLGCPSFLYEDDLVALFAQILVRESAGSVVFQATSPANSRRFRPPFVTFEVALDSPRQALSFLTYFGGCRWLEQKHEAAIFGRVFVRAGFPGYSAGRGADPSRAAAGRRPTPPPSSPEIRSGQFDEENPSVQISSGLLVQAYEGVPYSVMDLIGVIYRSLPIEIKTLKLAARMPPCAAAPSPRRAQLCTLDARLPREERPRVAATGCADEQRACRVVSGRLCACRVMSGRLCAAAARKLLRDAGAGCCASWRTMEHERRVAGLWLSRVTADGRQGVAQIVAP</sequence>
<keyword evidence="3" id="KW-1185">Reference proteome</keyword>
<dbReference type="EMBL" id="KV017217">
    <property type="protein sequence ID" value="KZV18762.1"/>
    <property type="molecule type" value="Genomic_DNA"/>
</dbReference>
<organism evidence="2 3">
    <name type="scientific">Dorcoceras hygrometricum</name>
    <dbReference type="NCBI Taxonomy" id="472368"/>
    <lineage>
        <taxon>Eukaryota</taxon>
        <taxon>Viridiplantae</taxon>
        <taxon>Streptophyta</taxon>
        <taxon>Embryophyta</taxon>
        <taxon>Tracheophyta</taxon>
        <taxon>Spermatophyta</taxon>
        <taxon>Magnoliopsida</taxon>
        <taxon>eudicotyledons</taxon>
        <taxon>Gunneridae</taxon>
        <taxon>Pentapetalae</taxon>
        <taxon>asterids</taxon>
        <taxon>lamiids</taxon>
        <taxon>Lamiales</taxon>
        <taxon>Gesneriaceae</taxon>
        <taxon>Didymocarpoideae</taxon>
        <taxon>Trichosporeae</taxon>
        <taxon>Loxocarpinae</taxon>
        <taxon>Dorcoceras</taxon>
    </lineage>
</organism>
<evidence type="ECO:0000256" key="1">
    <source>
        <dbReference type="SAM" id="MobiDB-lite"/>
    </source>
</evidence>
<dbReference type="Proteomes" id="UP000250235">
    <property type="component" value="Unassembled WGS sequence"/>
</dbReference>
<protein>
    <submittedName>
        <fullName evidence="2">Uncharacterized protein</fullName>
    </submittedName>
</protein>
<evidence type="ECO:0000313" key="2">
    <source>
        <dbReference type="EMBL" id="KZV18762.1"/>
    </source>
</evidence>
<feature type="region of interest" description="Disordered" evidence="1">
    <location>
        <begin position="136"/>
        <end position="164"/>
    </location>
</feature>
<proteinExistence type="predicted"/>